<reference evidence="1 2" key="1">
    <citation type="journal article" date="2020" name="Microorganisms">
        <title>Osmotic Adaptation and Compatible Solute Biosynthesis of Phototrophic Bacteria as Revealed from Genome Analyses.</title>
        <authorList>
            <person name="Imhoff J.F."/>
            <person name="Rahn T."/>
            <person name="Kunzel S."/>
            <person name="Keller A."/>
            <person name="Neulinger S.C."/>
        </authorList>
    </citation>
    <scope>NUCLEOTIDE SEQUENCE [LARGE SCALE GENOMIC DNA]</scope>
    <source>
        <strain evidence="1 2">DSM 9895</strain>
    </source>
</reference>
<evidence type="ECO:0000313" key="2">
    <source>
        <dbReference type="Proteomes" id="UP001296873"/>
    </source>
</evidence>
<comment type="caution">
    <text evidence="1">The sequence shown here is derived from an EMBL/GenBank/DDBJ whole genome shotgun (WGS) entry which is preliminary data.</text>
</comment>
<keyword evidence="2" id="KW-1185">Reference proteome</keyword>
<name>A0ABS1DIK0_9PROT</name>
<accession>A0ABS1DIK0</accession>
<evidence type="ECO:0000313" key="1">
    <source>
        <dbReference type="EMBL" id="MBK1669831.1"/>
    </source>
</evidence>
<sequence>MSASTTATATGELEGARDALARGDAENFLRHSDGAVRSIVGDGDAFSDRMARNLLYATWIGLVGDCMAEAERAEFEGRSPQVEWPTLDDLRAAASERSDRLIQRLETWSAQISEFGRHPRHSDRAQAAFLKVLLLEPEVAVPGAQEVVARAFKGRKQKG</sequence>
<dbReference type="EMBL" id="NRRL01000063">
    <property type="protein sequence ID" value="MBK1669831.1"/>
    <property type="molecule type" value="Genomic_DNA"/>
</dbReference>
<organism evidence="1 2">
    <name type="scientific">Rhodovibrio sodomensis</name>
    <dbReference type="NCBI Taxonomy" id="1088"/>
    <lineage>
        <taxon>Bacteria</taxon>
        <taxon>Pseudomonadati</taxon>
        <taxon>Pseudomonadota</taxon>
        <taxon>Alphaproteobacteria</taxon>
        <taxon>Rhodospirillales</taxon>
        <taxon>Rhodovibrionaceae</taxon>
        <taxon>Rhodovibrio</taxon>
    </lineage>
</organism>
<protein>
    <submittedName>
        <fullName evidence="1">Uncharacterized protein</fullName>
    </submittedName>
</protein>
<gene>
    <name evidence="1" type="ORF">CKO28_17485</name>
</gene>
<dbReference type="Proteomes" id="UP001296873">
    <property type="component" value="Unassembled WGS sequence"/>
</dbReference>
<proteinExistence type="predicted"/>